<proteinExistence type="predicted"/>
<dbReference type="AlphaFoldDB" id="A0A0N5D6F6"/>
<reference evidence="3" key="1">
    <citation type="submission" date="2017-02" db="UniProtKB">
        <authorList>
            <consortium name="WormBaseParasite"/>
        </authorList>
    </citation>
    <scope>IDENTIFICATION</scope>
</reference>
<protein>
    <submittedName>
        <fullName evidence="3">TLDc domain-containing protein</fullName>
    </submittedName>
</protein>
<name>A0A0N5D6F6_THECL</name>
<gene>
    <name evidence="1" type="ORF">TCLT_LOCUS8604</name>
</gene>
<reference evidence="1 2" key="2">
    <citation type="submission" date="2018-11" db="EMBL/GenBank/DDBJ databases">
        <authorList>
            <consortium name="Pathogen Informatics"/>
        </authorList>
    </citation>
    <scope>NUCLEOTIDE SEQUENCE [LARGE SCALE GENOMIC DNA]</scope>
</reference>
<sequence length="152" mass="17364">MQVLKPAYFNGVLEASTEVWSSRTNMNGFHGHDSDRDFVFFGLMNPSEWRGRNHVSKDGEKCRLEVWSSRTNMSGSHGHDSDRDFVFSGLMNPSEWRGRNLVNEDGKKCRTWKASQHSVIISALFEEGQFCKMIGLAFKQDVVARTKLRGQC</sequence>
<evidence type="ECO:0000313" key="3">
    <source>
        <dbReference type="WBParaSite" id="TCLT_0000861501-mRNA-1"/>
    </source>
</evidence>
<evidence type="ECO:0000313" key="2">
    <source>
        <dbReference type="Proteomes" id="UP000276776"/>
    </source>
</evidence>
<organism evidence="3">
    <name type="scientific">Thelazia callipaeda</name>
    <name type="common">Oriental eyeworm</name>
    <name type="synonym">Parasitic nematode</name>
    <dbReference type="NCBI Taxonomy" id="103827"/>
    <lineage>
        <taxon>Eukaryota</taxon>
        <taxon>Metazoa</taxon>
        <taxon>Ecdysozoa</taxon>
        <taxon>Nematoda</taxon>
        <taxon>Chromadorea</taxon>
        <taxon>Rhabditida</taxon>
        <taxon>Spirurina</taxon>
        <taxon>Spiruromorpha</taxon>
        <taxon>Thelazioidea</taxon>
        <taxon>Thelaziidae</taxon>
        <taxon>Thelazia</taxon>
    </lineage>
</organism>
<accession>A0A0N5D6F6</accession>
<keyword evidence="2" id="KW-1185">Reference proteome</keyword>
<dbReference type="WBParaSite" id="TCLT_0000861501-mRNA-1">
    <property type="protein sequence ID" value="TCLT_0000861501-mRNA-1"/>
    <property type="gene ID" value="TCLT_0000861501"/>
</dbReference>
<evidence type="ECO:0000313" key="1">
    <source>
        <dbReference type="EMBL" id="VDN06179.1"/>
    </source>
</evidence>
<dbReference type="Proteomes" id="UP000276776">
    <property type="component" value="Unassembled WGS sequence"/>
</dbReference>
<dbReference type="EMBL" id="UYYF01004657">
    <property type="protein sequence ID" value="VDN06179.1"/>
    <property type="molecule type" value="Genomic_DNA"/>
</dbReference>